<accession>A0AA38GXR1</accession>
<dbReference type="InterPro" id="IPR056748">
    <property type="entry name" value="VPS13-like_C"/>
</dbReference>
<organism evidence="2 3">
    <name type="scientific">Taxus chinensis</name>
    <name type="common">Chinese yew</name>
    <name type="synonym">Taxus wallichiana var. chinensis</name>
    <dbReference type="NCBI Taxonomy" id="29808"/>
    <lineage>
        <taxon>Eukaryota</taxon>
        <taxon>Viridiplantae</taxon>
        <taxon>Streptophyta</taxon>
        <taxon>Embryophyta</taxon>
        <taxon>Tracheophyta</taxon>
        <taxon>Spermatophyta</taxon>
        <taxon>Pinopsida</taxon>
        <taxon>Pinidae</taxon>
        <taxon>Conifers II</taxon>
        <taxon>Cupressales</taxon>
        <taxon>Taxaceae</taxon>
        <taxon>Taxus</taxon>
    </lineage>
</organism>
<dbReference type="AlphaFoldDB" id="A0AA38GXR1"/>
<dbReference type="PANTHER" id="PTHR16166">
    <property type="entry name" value="VACUOLAR PROTEIN SORTING-ASSOCIATED PROTEIN VPS13"/>
    <property type="match status" value="1"/>
</dbReference>
<evidence type="ECO:0000259" key="1">
    <source>
        <dbReference type="Pfam" id="PF25037"/>
    </source>
</evidence>
<dbReference type="Proteomes" id="UP000824469">
    <property type="component" value="Unassembled WGS sequence"/>
</dbReference>
<dbReference type="InterPro" id="IPR026847">
    <property type="entry name" value="VPS13"/>
</dbReference>
<comment type="caution">
    <text evidence="2">The sequence shown here is derived from an EMBL/GenBank/DDBJ whole genome shotgun (WGS) entry which is preliminary data.</text>
</comment>
<proteinExistence type="predicted"/>
<dbReference type="Pfam" id="PF25037">
    <property type="entry name" value="VPS13_C"/>
    <property type="match status" value="1"/>
</dbReference>
<dbReference type="GO" id="GO:0045053">
    <property type="term" value="P:protein retention in Golgi apparatus"/>
    <property type="evidence" value="ECO:0007669"/>
    <property type="project" value="TreeGrafter"/>
</dbReference>
<reference evidence="2 3" key="1">
    <citation type="journal article" date="2021" name="Nat. Plants">
        <title>The Taxus genome provides insights into paclitaxel biosynthesis.</title>
        <authorList>
            <person name="Xiong X."/>
            <person name="Gou J."/>
            <person name="Liao Q."/>
            <person name="Li Y."/>
            <person name="Zhou Q."/>
            <person name="Bi G."/>
            <person name="Li C."/>
            <person name="Du R."/>
            <person name="Wang X."/>
            <person name="Sun T."/>
            <person name="Guo L."/>
            <person name="Liang H."/>
            <person name="Lu P."/>
            <person name="Wu Y."/>
            <person name="Zhang Z."/>
            <person name="Ro D.K."/>
            <person name="Shang Y."/>
            <person name="Huang S."/>
            <person name="Yan J."/>
        </authorList>
    </citation>
    <scope>NUCLEOTIDE SEQUENCE [LARGE SCALE GENOMIC DNA]</scope>
    <source>
        <strain evidence="2">Ta-2019</strain>
    </source>
</reference>
<feature type="domain" description="Intermembrane lipid transfer protein VPS13-like C-terminal" evidence="1">
    <location>
        <begin position="173"/>
        <end position="240"/>
    </location>
</feature>
<name>A0AA38GXR1_TAXCH</name>
<evidence type="ECO:0000313" key="2">
    <source>
        <dbReference type="EMBL" id="KAH9330461.1"/>
    </source>
</evidence>
<sequence>VLGSVGVFGNPVGFARSLGFGIRDFISVPAKSIVQNPTGLVTSMAQGTKSLLNNTVFAVSNAATQFSKAARKGVAAFAFDEEFVEEMERRQQGQGYHNQGVLNEFLEGLTGLLQSPIRGAEKHGLPGLLSGIVVGAAGLVARPVVSILEVSGRTAQSIRNRSNPRQLNHFRERLPRPVIRDSPLRPYSWEEAVGTAMLQEAESNRLKDEVFVTCIALGLPGMFVVVTERILLKVMNASLAAATSSENTIRAGPEWEIHLEIAISDMIHLNTEGQLLYILAGTPEKYSKKPRSSSVTIIEAASLCEIPVDSGTLADDPKAQMRLSSSSSISASHLRHVIIFMHMRYWRETQSEGSLTSIGNMALEPYTRENGVALVGVKGSVVGPEGGIQLSKSRQSFEYVHLLDIHIVSKEYFPDSKLEVLIDGER</sequence>
<feature type="non-terminal residue" evidence="2">
    <location>
        <position position="426"/>
    </location>
</feature>
<gene>
    <name evidence="2" type="ORF">KI387_002569</name>
</gene>
<dbReference type="EMBL" id="JAHRHJ020000001">
    <property type="protein sequence ID" value="KAH9330461.1"/>
    <property type="molecule type" value="Genomic_DNA"/>
</dbReference>
<dbReference type="PANTHER" id="PTHR16166:SF143">
    <property type="entry name" value="PROTEIN SORTING-ASSOCIATED PROTEIN, PUTATIVE (DUF1162)-RELATED"/>
    <property type="match status" value="1"/>
</dbReference>
<dbReference type="GO" id="GO:0006623">
    <property type="term" value="P:protein targeting to vacuole"/>
    <property type="evidence" value="ECO:0007669"/>
    <property type="project" value="TreeGrafter"/>
</dbReference>
<evidence type="ECO:0000313" key="3">
    <source>
        <dbReference type="Proteomes" id="UP000824469"/>
    </source>
</evidence>
<protein>
    <recommendedName>
        <fullName evidence="1">Intermembrane lipid transfer protein VPS13-like C-terminal domain-containing protein</fullName>
    </recommendedName>
</protein>
<keyword evidence="3" id="KW-1185">Reference proteome</keyword>